<dbReference type="Gene3D" id="1.10.3210.10">
    <property type="entry name" value="Hypothetical protein af1432"/>
    <property type="match status" value="1"/>
</dbReference>
<dbReference type="PATRIC" id="fig|1555112.3.peg.2679"/>
<dbReference type="Pfam" id="PF01966">
    <property type="entry name" value="HD"/>
    <property type="match status" value="1"/>
</dbReference>
<dbReference type="InterPro" id="IPR006674">
    <property type="entry name" value="HD_domain"/>
</dbReference>
<reference evidence="3" key="2">
    <citation type="journal article" date="2016" name="Int. J. Syst. Evol. Microbiol.">
        <title>Complete genome sequence and cell structure of Limnochorda pilosa, a Gram-negative spore-former within the phylum Firmicutes.</title>
        <authorList>
            <person name="Watanabe M."/>
            <person name="Kojima H."/>
            <person name="Fukui M."/>
        </authorList>
    </citation>
    <scope>NUCLEOTIDE SEQUENCE [LARGE SCALE GENOMIC DNA]</scope>
    <source>
        <strain evidence="3">HC45</strain>
    </source>
</reference>
<gene>
    <name evidence="2" type="ORF">LIP_2639</name>
</gene>
<organism evidence="2 3">
    <name type="scientific">Limnochorda pilosa</name>
    <dbReference type="NCBI Taxonomy" id="1555112"/>
    <lineage>
        <taxon>Bacteria</taxon>
        <taxon>Bacillati</taxon>
        <taxon>Bacillota</taxon>
        <taxon>Limnochordia</taxon>
        <taxon>Limnochordales</taxon>
        <taxon>Limnochordaceae</taxon>
        <taxon>Limnochorda</taxon>
    </lineage>
</organism>
<evidence type="ECO:0000313" key="2">
    <source>
        <dbReference type="EMBL" id="BAS28469.1"/>
    </source>
</evidence>
<dbReference type="AlphaFoldDB" id="A0A0K2SNR1"/>
<keyword evidence="2" id="KW-0378">Hydrolase</keyword>
<dbReference type="EMBL" id="AP014924">
    <property type="protein sequence ID" value="BAS28469.1"/>
    <property type="molecule type" value="Genomic_DNA"/>
</dbReference>
<dbReference type="Proteomes" id="UP000065807">
    <property type="component" value="Chromosome"/>
</dbReference>
<dbReference type="KEGG" id="lpil:LIP_2639"/>
<name>A0A0K2SNR1_LIMPI</name>
<proteinExistence type="predicted"/>
<evidence type="ECO:0000259" key="1">
    <source>
        <dbReference type="Pfam" id="PF01966"/>
    </source>
</evidence>
<keyword evidence="3" id="KW-1185">Reference proteome</keyword>
<feature type="domain" description="HD" evidence="1">
    <location>
        <begin position="51"/>
        <end position="149"/>
    </location>
</feature>
<protein>
    <submittedName>
        <fullName evidence="2">Phosphohydrolase</fullName>
    </submittedName>
</protein>
<evidence type="ECO:0000313" key="3">
    <source>
        <dbReference type="Proteomes" id="UP000065807"/>
    </source>
</evidence>
<sequence length="236" mass="26309">MAGRRNGGGERPPSEAGVITLKEVRQHPAIDAYVRQADTHLAAMGYTEHGYRHCGLVSSIAGNILRRLGRPARLVELAEIAGYTHDLGNCASRDRHWVVGAVMVGQILEQLGVPYPEIAVIMGAIGNHEEPEGFPVNDVSAAVILADKTDVHRSRVRNRDLATFDIHDRVNYAVVHSFLDVEPAHKEITLTLKIETEICQVMEYFEIFLSRMVMCRRAAEFLDCRFRLEINGAKLL</sequence>
<dbReference type="InterPro" id="IPR003607">
    <property type="entry name" value="HD/PDEase_dom"/>
</dbReference>
<accession>A0A0K2SNR1</accession>
<dbReference type="GO" id="GO:0016787">
    <property type="term" value="F:hydrolase activity"/>
    <property type="evidence" value="ECO:0007669"/>
    <property type="project" value="UniProtKB-KW"/>
</dbReference>
<dbReference type="SUPFAM" id="SSF109604">
    <property type="entry name" value="HD-domain/PDEase-like"/>
    <property type="match status" value="1"/>
</dbReference>
<reference evidence="3" key="1">
    <citation type="submission" date="2015-07" db="EMBL/GenBank/DDBJ databases">
        <title>Complete genome sequence and phylogenetic analysis of Limnochorda pilosa.</title>
        <authorList>
            <person name="Watanabe M."/>
            <person name="Kojima H."/>
            <person name="Fukui M."/>
        </authorList>
    </citation>
    <scope>NUCLEOTIDE SEQUENCE [LARGE SCALE GENOMIC DNA]</scope>
    <source>
        <strain evidence="3">HC45</strain>
    </source>
</reference>
<dbReference type="STRING" id="1555112.LIP_2639"/>
<dbReference type="CDD" id="cd00077">
    <property type="entry name" value="HDc"/>
    <property type="match status" value="1"/>
</dbReference>
<dbReference type="RefSeq" id="WP_198409531.1">
    <property type="nucleotide sequence ID" value="NZ_AP014924.1"/>
</dbReference>